<feature type="transmembrane region" description="Helical" evidence="5">
    <location>
        <begin position="358"/>
        <end position="384"/>
    </location>
</feature>
<feature type="transmembrane region" description="Helical" evidence="5">
    <location>
        <begin position="199"/>
        <end position="217"/>
    </location>
</feature>
<feature type="domain" description="O-antigen ligase-related" evidence="6">
    <location>
        <begin position="234"/>
        <end position="380"/>
    </location>
</feature>
<dbReference type="GO" id="GO:0016020">
    <property type="term" value="C:membrane"/>
    <property type="evidence" value="ECO:0007669"/>
    <property type="project" value="UniProtKB-SubCell"/>
</dbReference>
<evidence type="ECO:0000313" key="7">
    <source>
        <dbReference type="EMBL" id="MDS3862237.1"/>
    </source>
</evidence>
<evidence type="ECO:0000259" key="6">
    <source>
        <dbReference type="Pfam" id="PF04932"/>
    </source>
</evidence>
<name>A0AAE4FVC5_9CYAN</name>
<dbReference type="AlphaFoldDB" id="A0AAE4FVC5"/>
<reference evidence="8" key="1">
    <citation type="submission" date="2023-07" db="EMBL/GenBank/DDBJ databases">
        <authorList>
            <person name="Luz R."/>
            <person name="Cordeiro R."/>
            <person name="Fonseca A."/>
            <person name="Goncalves V."/>
        </authorList>
    </citation>
    <scope>NUCLEOTIDE SEQUENCE [LARGE SCALE GENOMIC DNA]</scope>
    <source>
        <strain evidence="8">BACA0444</strain>
    </source>
</reference>
<feature type="transmembrane region" description="Helical" evidence="5">
    <location>
        <begin position="405"/>
        <end position="428"/>
    </location>
</feature>
<keyword evidence="4 5" id="KW-0472">Membrane</keyword>
<feature type="transmembrane region" description="Helical" evidence="5">
    <location>
        <begin position="146"/>
        <end position="167"/>
    </location>
</feature>
<keyword evidence="8" id="KW-1185">Reference proteome</keyword>
<dbReference type="PANTHER" id="PTHR37422:SF22">
    <property type="entry name" value="SLR1515 PROTEIN"/>
    <property type="match status" value="1"/>
</dbReference>
<feature type="transmembrane region" description="Helical" evidence="5">
    <location>
        <begin position="116"/>
        <end position="134"/>
    </location>
</feature>
<dbReference type="InterPro" id="IPR006007">
    <property type="entry name" value="Inorganic_carbon_transpt"/>
</dbReference>
<feature type="transmembrane region" description="Helical" evidence="5">
    <location>
        <begin position="247"/>
        <end position="265"/>
    </location>
</feature>
<dbReference type="Proteomes" id="UP001268256">
    <property type="component" value="Unassembled WGS sequence"/>
</dbReference>
<organism evidence="7 8">
    <name type="scientific">Pseudocalidococcus azoricus BACA0444</name>
    <dbReference type="NCBI Taxonomy" id="2918990"/>
    <lineage>
        <taxon>Bacteria</taxon>
        <taxon>Bacillati</taxon>
        <taxon>Cyanobacteriota</taxon>
        <taxon>Cyanophyceae</taxon>
        <taxon>Acaryochloridales</taxon>
        <taxon>Thermosynechococcaceae</taxon>
        <taxon>Pseudocalidococcus</taxon>
        <taxon>Pseudocalidococcus azoricus</taxon>
    </lineage>
</organism>
<gene>
    <name evidence="7" type="ORF">RIF25_15655</name>
</gene>
<evidence type="ECO:0000256" key="5">
    <source>
        <dbReference type="SAM" id="Phobius"/>
    </source>
</evidence>
<feature type="transmembrane region" description="Helical" evidence="5">
    <location>
        <begin position="224"/>
        <end position="241"/>
    </location>
</feature>
<evidence type="ECO:0000256" key="4">
    <source>
        <dbReference type="ARBA" id="ARBA00023136"/>
    </source>
</evidence>
<feature type="transmembrane region" description="Helical" evidence="5">
    <location>
        <begin position="434"/>
        <end position="450"/>
    </location>
</feature>
<evidence type="ECO:0000313" key="8">
    <source>
        <dbReference type="Proteomes" id="UP001268256"/>
    </source>
</evidence>
<evidence type="ECO:0000256" key="1">
    <source>
        <dbReference type="ARBA" id="ARBA00004141"/>
    </source>
</evidence>
<keyword evidence="2 5" id="KW-0812">Transmembrane</keyword>
<protein>
    <submittedName>
        <fullName evidence="7">IctB family putative bicarbonate transporter</fullName>
    </submittedName>
</protein>
<proteinExistence type="predicted"/>
<dbReference type="NCBIfam" id="TIGR00947">
    <property type="entry name" value="2A73"/>
    <property type="match status" value="1"/>
</dbReference>
<dbReference type="PANTHER" id="PTHR37422">
    <property type="entry name" value="TEICHURONIC ACID BIOSYNTHESIS PROTEIN TUAE"/>
    <property type="match status" value="1"/>
</dbReference>
<feature type="transmembrane region" description="Helical" evidence="5">
    <location>
        <begin position="277"/>
        <end position="298"/>
    </location>
</feature>
<comment type="caution">
    <text evidence="7">The sequence shown here is derived from an EMBL/GenBank/DDBJ whole genome shotgun (WGS) entry which is preliminary data.</text>
</comment>
<dbReference type="RefSeq" id="WP_322879447.1">
    <property type="nucleotide sequence ID" value="NZ_JAVMIP010000024.1"/>
</dbReference>
<dbReference type="InterPro" id="IPR051533">
    <property type="entry name" value="WaaL-like"/>
</dbReference>
<feature type="transmembrane region" description="Helical" evidence="5">
    <location>
        <begin position="39"/>
        <end position="58"/>
    </location>
</feature>
<sequence>MTLWQQITLSTIPWSQWRQKSLLGQWIGLIQAWQRGSILWPWVQGLGGALAGLILILAPFVPSGMIGVVLLAGVLFWGLWTVSTAPENRFTPIHALVALYWSIAVVATAFSPVKAAAFQGLIKLSLYMGFFALAERVMRSPKWRSGLITIYLLTALVVSIYGVRQWIFGADALATWTDPQSELANTTRVYSYLGNPNLLAGYLLPAIPLSLAAVFAWRGWLPKLLGGVMLGLNTSSLIFTFSRGGWLGLVVSLSTLSLLLLYWLLPRLPRIWQFWAFPALLGGLAVLVVAAIILVPAIRGRVLSIFAERSDSSNNFRINVWAAVQEMIRDRPILGIGPGNEAFNKVYPLYQRPGFTALSAYSIFLELLVEAGAIGFAAFVWFLLTTLTRGWQTLNHLREMRHPDGFWLMAALATMLGMLTHGLVDTIWYRPEVATLWWLMIAVVASYPAFSQARPLTNPDAEV</sequence>
<accession>A0AAE4FVC5</accession>
<feature type="transmembrane region" description="Helical" evidence="5">
    <location>
        <begin position="64"/>
        <end position="83"/>
    </location>
</feature>
<feature type="transmembrane region" description="Helical" evidence="5">
    <location>
        <begin position="90"/>
        <end position="110"/>
    </location>
</feature>
<dbReference type="EMBL" id="JAVMIP010000024">
    <property type="protein sequence ID" value="MDS3862237.1"/>
    <property type="molecule type" value="Genomic_DNA"/>
</dbReference>
<dbReference type="InterPro" id="IPR007016">
    <property type="entry name" value="O-antigen_ligase-rel_domated"/>
</dbReference>
<keyword evidence="3 5" id="KW-1133">Transmembrane helix</keyword>
<evidence type="ECO:0000256" key="2">
    <source>
        <dbReference type="ARBA" id="ARBA00022692"/>
    </source>
</evidence>
<evidence type="ECO:0000256" key="3">
    <source>
        <dbReference type="ARBA" id="ARBA00022989"/>
    </source>
</evidence>
<dbReference type="Pfam" id="PF04932">
    <property type="entry name" value="Wzy_C"/>
    <property type="match status" value="1"/>
</dbReference>
<comment type="subcellular location">
    <subcellularLocation>
        <location evidence="1">Membrane</location>
        <topology evidence="1">Multi-pass membrane protein</topology>
    </subcellularLocation>
</comment>